<dbReference type="InterPro" id="IPR032821">
    <property type="entry name" value="PKS_assoc"/>
</dbReference>
<evidence type="ECO:0000313" key="8">
    <source>
        <dbReference type="Proteomes" id="UP000264702"/>
    </source>
</evidence>
<dbReference type="GO" id="GO:0004312">
    <property type="term" value="F:fatty acid synthase activity"/>
    <property type="evidence" value="ECO:0007669"/>
    <property type="project" value="TreeGrafter"/>
</dbReference>
<organism evidence="7 8">
    <name type="scientific">Paracidobacterium acidisoli</name>
    <dbReference type="NCBI Taxonomy" id="2303751"/>
    <lineage>
        <taxon>Bacteria</taxon>
        <taxon>Pseudomonadati</taxon>
        <taxon>Acidobacteriota</taxon>
        <taxon>Terriglobia</taxon>
        <taxon>Terriglobales</taxon>
        <taxon>Acidobacteriaceae</taxon>
        <taxon>Paracidobacterium</taxon>
    </lineage>
</organism>
<evidence type="ECO:0000256" key="2">
    <source>
        <dbReference type="ARBA" id="ARBA00022553"/>
    </source>
</evidence>
<dbReference type="InterPro" id="IPR018201">
    <property type="entry name" value="Ketoacyl_synth_AS"/>
</dbReference>
<keyword evidence="2" id="KW-0597">Phosphoprotein</keyword>
<dbReference type="EMBL" id="QVQT01000005">
    <property type="protein sequence ID" value="RFU15622.1"/>
    <property type="molecule type" value="Genomic_DNA"/>
</dbReference>
<dbReference type="RefSeq" id="WP_117301164.1">
    <property type="nucleotide sequence ID" value="NZ_QVQT02000005.1"/>
</dbReference>
<dbReference type="Gene3D" id="1.10.1200.10">
    <property type="entry name" value="ACP-like"/>
    <property type="match status" value="1"/>
</dbReference>
<evidence type="ECO:0000259" key="6">
    <source>
        <dbReference type="PROSITE" id="PS52004"/>
    </source>
</evidence>
<dbReference type="InterPro" id="IPR020841">
    <property type="entry name" value="PKS_Beta-ketoAc_synthase_dom"/>
</dbReference>
<proteinExistence type="predicted"/>
<evidence type="ECO:0000259" key="5">
    <source>
        <dbReference type="PROSITE" id="PS50075"/>
    </source>
</evidence>
<dbReference type="PROSITE" id="PS52004">
    <property type="entry name" value="KS3_2"/>
    <property type="match status" value="1"/>
</dbReference>
<dbReference type="GO" id="GO:0006633">
    <property type="term" value="P:fatty acid biosynthetic process"/>
    <property type="evidence" value="ECO:0007669"/>
    <property type="project" value="InterPro"/>
</dbReference>
<dbReference type="InterPro" id="IPR020806">
    <property type="entry name" value="PKS_PP-bd"/>
</dbReference>
<dbReference type="PROSITE" id="PS00606">
    <property type="entry name" value="KS3_1"/>
    <property type="match status" value="1"/>
</dbReference>
<dbReference type="InterPro" id="IPR016039">
    <property type="entry name" value="Thiolase-like"/>
</dbReference>
<dbReference type="InterPro" id="IPR050091">
    <property type="entry name" value="PKS_NRPS_Biosynth_Enz"/>
</dbReference>
<evidence type="ECO:0000313" key="7">
    <source>
        <dbReference type="EMBL" id="RFU15622.1"/>
    </source>
</evidence>
<evidence type="ECO:0000256" key="3">
    <source>
        <dbReference type="ARBA" id="ARBA00022679"/>
    </source>
</evidence>
<dbReference type="SMART" id="SM00825">
    <property type="entry name" value="PKS_KS"/>
    <property type="match status" value="1"/>
</dbReference>
<dbReference type="Gene3D" id="3.30.70.3290">
    <property type="match status" value="1"/>
</dbReference>
<dbReference type="InterPro" id="IPR014030">
    <property type="entry name" value="Ketoacyl_synth_N"/>
</dbReference>
<feature type="domain" description="Ketosynthase family 3 (KS3)" evidence="6">
    <location>
        <begin position="31"/>
        <end position="447"/>
    </location>
</feature>
<dbReference type="SUPFAM" id="SSF53901">
    <property type="entry name" value="Thiolase-like"/>
    <property type="match status" value="1"/>
</dbReference>
<evidence type="ECO:0000256" key="1">
    <source>
        <dbReference type="ARBA" id="ARBA00022450"/>
    </source>
</evidence>
<dbReference type="Pfam" id="PF00109">
    <property type="entry name" value="ketoacyl-synt"/>
    <property type="match status" value="1"/>
</dbReference>
<dbReference type="InterPro" id="IPR009081">
    <property type="entry name" value="PP-bd_ACP"/>
</dbReference>
<dbReference type="GO" id="GO:0004315">
    <property type="term" value="F:3-oxoacyl-[acyl-carrier-protein] synthase activity"/>
    <property type="evidence" value="ECO:0007669"/>
    <property type="project" value="InterPro"/>
</dbReference>
<sequence length="747" mass="79754">MAESRPTLSAVRLALAVRQARQNPDADLPGSEPLAIVGMACRFPGHVNSPDDFRKLLDAGVDAIREIPAGRWSDTDRLAKRTRYGGWRDDADQFDAAFFDISPVEAREMDPQQRFLLEVTWEALADAGIPPIALSGSRAGVFVALCNQDYLRSQLEHAKRTGARTGPGAAQSMAAGRIAFLLNAHGPCLVVDTACSSSLTAVHLACQSLRLRECSVAIAGASNLKISPEEASASAEWGMLAADGRCKVFDSRADGFVPGEGCGVVILKRLADALAAEDRIHAVIRGTAVNQDGRSTLLTAPSGPAQEAVMRAALENGAVRASDVTYVETHGTGTSLGDPIEVGALCSVYGEAAGAAPCMLGAVKTNIGHLEAAAGMAGLMKVALSLQQERIPRNLHFERLNPEISLEGTRLVPASEGAWWPRGERPRFAGLSSFGMSGSNAHVILEEAPALAVTKDAMASADQDFLLLLSARSEKALRQMAAAFDDSSAWTEASAEEICRTAALRRSHYEWRLAVTGKTKEELRSGLKDYFAGRSGGHAQWGHVGYAQPAGTALASSMEIAASAADAGTRYVSGRSCDWTKVLPAKGRVVSLPRYAWQHERFWFEEAAEGATAVKDHAARGQDSAQASFDARAWETALLSLRAASGEERQRLIREFIQRESAAVLGLQPGVVPPLDVPLTDLGLDSLMAITLQNRLRAVLGQEIPLRLVIEQATVLALADALDTILWTMQETMAPEGGGLQQEEIRL</sequence>
<protein>
    <submittedName>
        <fullName evidence="7">Uncharacterized protein</fullName>
    </submittedName>
</protein>
<dbReference type="InterPro" id="IPR036736">
    <property type="entry name" value="ACP-like_sf"/>
</dbReference>
<dbReference type="PANTHER" id="PTHR43775">
    <property type="entry name" value="FATTY ACID SYNTHASE"/>
    <property type="match status" value="1"/>
</dbReference>
<feature type="domain" description="Carrier" evidence="5">
    <location>
        <begin position="651"/>
        <end position="726"/>
    </location>
</feature>
<keyword evidence="1" id="KW-0596">Phosphopantetheine</keyword>
<dbReference type="Pfam" id="PF16197">
    <property type="entry name" value="KAsynt_C_assoc"/>
    <property type="match status" value="1"/>
</dbReference>
<name>A0A372IKZ5_9BACT</name>
<comment type="function">
    <text evidence="4">Involved in production of the polyketide antibiotic thailandamide.</text>
</comment>
<dbReference type="SUPFAM" id="SSF47336">
    <property type="entry name" value="ACP-like"/>
    <property type="match status" value="1"/>
</dbReference>
<reference evidence="7 8" key="1">
    <citation type="submission" date="2018-08" db="EMBL/GenBank/DDBJ databases">
        <title>Acidipila sp. 4G-K13, an acidobacterium isolated from forest soil.</title>
        <authorList>
            <person name="Gao Z.-H."/>
            <person name="Qiu L.-H."/>
        </authorList>
    </citation>
    <scope>NUCLEOTIDE SEQUENCE [LARGE SCALE GENOMIC DNA]</scope>
    <source>
        <strain evidence="7 8">4G-K13</strain>
    </source>
</reference>
<keyword evidence="8" id="KW-1185">Reference proteome</keyword>
<dbReference type="PROSITE" id="PS50075">
    <property type="entry name" value="CARRIER"/>
    <property type="match status" value="1"/>
</dbReference>
<gene>
    <name evidence="7" type="ORF">D0Y96_14270</name>
</gene>
<dbReference type="Gene3D" id="3.40.47.10">
    <property type="match status" value="1"/>
</dbReference>
<dbReference type="PANTHER" id="PTHR43775:SF37">
    <property type="entry name" value="SI:DKEY-61P9.11"/>
    <property type="match status" value="1"/>
</dbReference>
<dbReference type="AlphaFoldDB" id="A0A372IKZ5"/>
<dbReference type="Pfam" id="PF00550">
    <property type="entry name" value="PP-binding"/>
    <property type="match status" value="1"/>
</dbReference>
<keyword evidence="3" id="KW-0808">Transferase</keyword>
<dbReference type="InterPro" id="IPR014031">
    <property type="entry name" value="Ketoacyl_synth_C"/>
</dbReference>
<dbReference type="SMART" id="SM00823">
    <property type="entry name" value="PKS_PP"/>
    <property type="match status" value="1"/>
</dbReference>
<dbReference type="Proteomes" id="UP000264702">
    <property type="component" value="Unassembled WGS sequence"/>
</dbReference>
<evidence type="ECO:0000256" key="4">
    <source>
        <dbReference type="ARBA" id="ARBA00054155"/>
    </source>
</evidence>
<dbReference type="Pfam" id="PF02801">
    <property type="entry name" value="Ketoacyl-synt_C"/>
    <property type="match status" value="1"/>
</dbReference>
<dbReference type="GO" id="GO:0031177">
    <property type="term" value="F:phosphopantetheine binding"/>
    <property type="evidence" value="ECO:0007669"/>
    <property type="project" value="InterPro"/>
</dbReference>
<comment type="caution">
    <text evidence="7">The sequence shown here is derived from an EMBL/GenBank/DDBJ whole genome shotgun (WGS) entry which is preliminary data.</text>
</comment>
<accession>A0A372IKZ5</accession>
<dbReference type="CDD" id="cd00833">
    <property type="entry name" value="PKS"/>
    <property type="match status" value="1"/>
</dbReference>
<dbReference type="FunFam" id="3.40.47.10:FF:000019">
    <property type="entry name" value="Polyketide synthase type I"/>
    <property type="match status" value="1"/>
</dbReference>
<dbReference type="OrthoDB" id="9765680at2"/>